<dbReference type="Gene3D" id="1.10.10.10">
    <property type="entry name" value="Winged helix-like DNA-binding domain superfamily/Winged helix DNA-binding domain"/>
    <property type="match status" value="1"/>
</dbReference>
<keyword evidence="8" id="KW-1133">Transmembrane helix</keyword>
<dbReference type="SUPFAM" id="SSF48726">
    <property type="entry name" value="Immunoglobulin"/>
    <property type="match status" value="2"/>
</dbReference>
<evidence type="ECO:0000256" key="3">
    <source>
        <dbReference type="ARBA" id="ARBA00023136"/>
    </source>
</evidence>
<accession>A0A8B6H5I6</accession>
<evidence type="ECO:0000256" key="6">
    <source>
        <dbReference type="ARBA" id="ARBA00023319"/>
    </source>
</evidence>
<dbReference type="InterPro" id="IPR030456">
    <property type="entry name" value="TF_fork_head_CS_2"/>
</dbReference>
<evidence type="ECO:0000256" key="4">
    <source>
        <dbReference type="ARBA" id="ARBA00023157"/>
    </source>
</evidence>
<dbReference type="PANTHER" id="PTHR11640">
    <property type="entry name" value="NEPHRIN"/>
    <property type="match status" value="1"/>
</dbReference>
<dbReference type="Pfam" id="PF08205">
    <property type="entry name" value="C2-set_2"/>
    <property type="match status" value="1"/>
</dbReference>
<evidence type="ECO:0000256" key="8">
    <source>
        <dbReference type="SAM" id="Phobius"/>
    </source>
</evidence>
<dbReference type="SUPFAM" id="SSF46785">
    <property type="entry name" value="Winged helix' DNA-binding domain"/>
    <property type="match status" value="1"/>
</dbReference>
<keyword evidence="2 7" id="KW-0238">DNA-binding</keyword>
<dbReference type="GO" id="GO:0050839">
    <property type="term" value="F:cell adhesion molecule binding"/>
    <property type="evidence" value="ECO:0007669"/>
    <property type="project" value="TreeGrafter"/>
</dbReference>
<proteinExistence type="predicted"/>
<sequence length="1007" mass="114740">MFSFGSRRLPQRSPCLQNFHKRRRRTRTSDRFIHVYATSSAETQNYQNYMRSDPHNLADVPDPYLIEEIDGVQFYRTTVPVVCESVKKSLMSSNKMKKSIKFREQPTTIILPENRNQLKLRGRKGRRLFDKREPNSFICREISSGEENEERKRQILDKLENDKENPLTRTEEERIHERAEFFSMSIKPDLKYLSLPEDFSHRDDPAYAASMCGQQLEYPLPKKRKSRNLYTDSCYVSYHSDDDPYDNSQGLPCGTRLYRPPDKLVELVADAITESPDGMLQVPQIYTVLMNKYPYFRYMDKSAVTSWRSSVRHALFQKWFRKVKFTTPEISSKGCFWCINTQVDYAEICAARTKKEENTDDLDIDPNLPDNVIALLKEEEKELQKVVVKVEDAGLGSSVEPSSVKIDSVLPDDKVSGTEGVDLIITCIAVGGKPKPDVKVLISGRTVATGKQSLQHTLPTVSRSYDRKAITCYAGHEEISHYPLVDEAKLYLILKPLSPIFTQKSVGTEETLPLNVSCICHGSRPAANFTWFIGQTNMDVTINSSETKTFNSSTETFTVISTLNYNVDRTYNRQMITCKASNIISTNVSSNTLLNIKYAPIASVENKTFLQTDKVRNVHCSIQGNPSEYTHFKCHHMSYYDVMIRKLTISQSGILSLPKISTELAYQDSGIYTCAVGNGIVGTNGKEKQSGNGFVKINAQPVFANGNVQKINWVFGRSVYVNVYVYSEPKYTTIRWYKNTNLLKQSAKYSMTENMMIVYDVFHGKEVQLDGYRLTLVIKELRFEDAAVYKLLLSNGIGNLVEHNLLLEIGHIPQTPTNITVVSVGETSFTIQWNNVDDRELHIMYHIEYKLSISTTWIHKEMITKETGNQELLYILAGLQTSTYYDVRILAENSFNKSLPSKAITVQTTSKENTPKAIQSAAVPIVALGTSSTILTIIAWLIVGKYHYCFIIEVCYVRLLFCLLTIDISEQNVWLFIVSNLFAFLVTNRKPKINYGKVVTTKLHFNS</sequence>
<dbReference type="PROSITE" id="PS50039">
    <property type="entry name" value="FORK_HEAD_3"/>
    <property type="match status" value="1"/>
</dbReference>
<dbReference type="PROSITE" id="PS00658">
    <property type="entry name" value="FORK_HEAD_2"/>
    <property type="match status" value="1"/>
</dbReference>
<evidence type="ECO:0000259" key="10">
    <source>
        <dbReference type="PROSITE" id="PS50835"/>
    </source>
</evidence>
<dbReference type="OrthoDB" id="5402974at2759"/>
<dbReference type="PROSITE" id="PS50853">
    <property type="entry name" value="FN3"/>
    <property type="match status" value="1"/>
</dbReference>
<dbReference type="Pfam" id="PF00250">
    <property type="entry name" value="Forkhead"/>
    <property type="match status" value="1"/>
</dbReference>
<name>A0A8B6H5I6_MYTGA</name>
<protein>
    <submittedName>
        <fullName evidence="12">Uncharacterized protein</fullName>
    </submittedName>
</protein>
<evidence type="ECO:0000313" key="13">
    <source>
        <dbReference type="Proteomes" id="UP000596742"/>
    </source>
</evidence>
<keyword evidence="5" id="KW-0325">Glycoprotein</keyword>
<reference evidence="12" key="1">
    <citation type="submission" date="2018-11" db="EMBL/GenBank/DDBJ databases">
        <authorList>
            <person name="Alioto T."/>
            <person name="Alioto T."/>
        </authorList>
    </citation>
    <scope>NUCLEOTIDE SEQUENCE</scope>
</reference>
<evidence type="ECO:0000256" key="1">
    <source>
        <dbReference type="ARBA" id="ARBA00004479"/>
    </source>
</evidence>
<dbReference type="InterPro" id="IPR013162">
    <property type="entry name" value="CD80_C2-set"/>
</dbReference>
<keyword evidence="3 8" id="KW-0472">Membrane</keyword>
<dbReference type="InterPro" id="IPR036116">
    <property type="entry name" value="FN3_sf"/>
</dbReference>
<evidence type="ECO:0000313" key="12">
    <source>
        <dbReference type="EMBL" id="VDI73630.1"/>
    </source>
</evidence>
<keyword evidence="6" id="KW-0393">Immunoglobulin domain</keyword>
<dbReference type="Pfam" id="PF00041">
    <property type="entry name" value="fn3"/>
    <property type="match status" value="1"/>
</dbReference>
<comment type="caution">
    <text evidence="12">The sequence shown here is derived from an EMBL/GenBank/DDBJ whole genome shotgun (WGS) entry which is preliminary data.</text>
</comment>
<dbReference type="EMBL" id="UYJE01009447">
    <property type="protein sequence ID" value="VDI73630.1"/>
    <property type="molecule type" value="Genomic_DNA"/>
</dbReference>
<evidence type="ECO:0000259" key="9">
    <source>
        <dbReference type="PROSITE" id="PS50039"/>
    </source>
</evidence>
<dbReference type="GO" id="GO:0005886">
    <property type="term" value="C:plasma membrane"/>
    <property type="evidence" value="ECO:0007669"/>
    <property type="project" value="TreeGrafter"/>
</dbReference>
<feature type="domain" description="Fibronectin type-III" evidence="11">
    <location>
        <begin position="815"/>
        <end position="911"/>
    </location>
</feature>
<dbReference type="InterPro" id="IPR036388">
    <property type="entry name" value="WH-like_DNA-bd_sf"/>
</dbReference>
<dbReference type="GO" id="GO:0005634">
    <property type="term" value="C:nucleus"/>
    <property type="evidence" value="ECO:0007669"/>
    <property type="project" value="UniProtKB-SubCell"/>
</dbReference>
<dbReference type="InterPro" id="IPR036390">
    <property type="entry name" value="WH_DNA-bd_sf"/>
</dbReference>
<dbReference type="InterPro" id="IPR001766">
    <property type="entry name" value="Fork_head_dom"/>
</dbReference>
<dbReference type="InterPro" id="IPR036179">
    <property type="entry name" value="Ig-like_dom_sf"/>
</dbReference>
<feature type="domain" description="Fork-head" evidence="9">
    <location>
        <begin position="259"/>
        <end position="340"/>
    </location>
</feature>
<feature type="domain" description="Ig-like" evidence="10">
    <location>
        <begin position="499"/>
        <end position="589"/>
    </location>
</feature>
<feature type="transmembrane region" description="Helical" evidence="8">
    <location>
        <begin position="921"/>
        <end position="943"/>
    </location>
</feature>
<keyword evidence="4" id="KW-1015">Disulfide bond</keyword>
<evidence type="ECO:0000256" key="5">
    <source>
        <dbReference type="ARBA" id="ARBA00023180"/>
    </source>
</evidence>
<dbReference type="GO" id="GO:0098609">
    <property type="term" value="P:cell-cell adhesion"/>
    <property type="evidence" value="ECO:0007669"/>
    <property type="project" value="TreeGrafter"/>
</dbReference>
<gene>
    <name evidence="12" type="ORF">MGAL_10B093981</name>
</gene>
<dbReference type="SMART" id="SM00339">
    <property type="entry name" value="FH"/>
    <property type="match status" value="1"/>
</dbReference>
<feature type="DNA-binding region" description="Fork-head" evidence="7">
    <location>
        <begin position="259"/>
        <end position="340"/>
    </location>
</feature>
<dbReference type="GO" id="GO:0005911">
    <property type="term" value="C:cell-cell junction"/>
    <property type="evidence" value="ECO:0007669"/>
    <property type="project" value="TreeGrafter"/>
</dbReference>
<dbReference type="GO" id="GO:0003700">
    <property type="term" value="F:DNA-binding transcription factor activity"/>
    <property type="evidence" value="ECO:0007669"/>
    <property type="project" value="InterPro"/>
</dbReference>
<dbReference type="PANTHER" id="PTHR11640:SF31">
    <property type="entry name" value="IRREGULAR CHIASM C-ROUGHEST PROTEIN-RELATED"/>
    <property type="match status" value="1"/>
</dbReference>
<organism evidence="12 13">
    <name type="scientific">Mytilus galloprovincialis</name>
    <name type="common">Mediterranean mussel</name>
    <dbReference type="NCBI Taxonomy" id="29158"/>
    <lineage>
        <taxon>Eukaryota</taxon>
        <taxon>Metazoa</taxon>
        <taxon>Spiralia</taxon>
        <taxon>Lophotrochozoa</taxon>
        <taxon>Mollusca</taxon>
        <taxon>Bivalvia</taxon>
        <taxon>Autobranchia</taxon>
        <taxon>Pteriomorphia</taxon>
        <taxon>Mytilida</taxon>
        <taxon>Mytiloidea</taxon>
        <taxon>Mytilidae</taxon>
        <taxon>Mytilinae</taxon>
        <taxon>Mytilus</taxon>
    </lineage>
</organism>
<dbReference type="SUPFAM" id="SSF49265">
    <property type="entry name" value="Fibronectin type III"/>
    <property type="match status" value="1"/>
</dbReference>
<keyword evidence="8" id="KW-0812">Transmembrane</keyword>
<dbReference type="CDD" id="cd00063">
    <property type="entry name" value="FN3"/>
    <property type="match status" value="1"/>
</dbReference>
<dbReference type="GO" id="GO:0043565">
    <property type="term" value="F:sequence-specific DNA binding"/>
    <property type="evidence" value="ECO:0007669"/>
    <property type="project" value="InterPro"/>
</dbReference>
<keyword evidence="13" id="KW-1185">Reference proteome</keyword>
<dbReference type="InterPro" id="IPR013783">
    <property type="entry name" value="Ig-like_fold"/>
</dbReference>
<dbReference type="Proteomes" id="UP000596742">
    <property type="component" value="Unassembled WGS sequence"/>
</dbReference>
<dbReference type="InterPro" id="IPR051275">
    <property type="entry name" value="Cell_adhesion_signaling"/>
</dbReference>
<dbReference type="InterPro" id="IPR007110">
    <property type="entry name" value="Ig-like_dom"/>
</dbReference>
<evidence type="ECO:0000259" key="11">
    <source>
        <dbReference type="PROSITE" id="PS50853"/>
    </source>
</evidence>
<dbReference type="PROSITE" id="PS50835">
    <property type="entry name" value="IG_LIKE"/>
    <property type="match status" value="1"/>
</dbReference>
<dbReference type="AlphaFoldDB" id="A0A8B6H5I6"/>
<dbReference type="InterPro" id="IPR003961">
    <property type="entry name" value="FN3_dom"/>
</dbReference>
<evidence type="ECO:0000256" key="2">
    <source>
        <dbReference type="ARBA" id="ARBA00023125"/>
    </source>
</evidence>
<comment type="subcellular location">
    <subcellularLocation>
        <location evidence="1">Membrane</location>
        <topology evidence="1">Single-pass type I membrane protein</topology>
    </subcellularLocation>
    <subcellularLocation>
        <location evidence="7">Nucleus</location>
    </subcellularLocation>
</comment>
<evidence type="ECO:0000256" key="7">
    <source>
        <dbReference type="PROSITE-ProRule" id="PRU00089"/>
    </source>
</evidence>
<keyword evidence="7" id="KW-0539">Nucleus</keyword>
<dbReference type="SMART" id="SM00060">
    <property type="entry name" value="FN3"/>
    <property type="match status" value="1"/>
</dbReference>
<dbReference type="Gene3D" id="2.60.40.10">
    <property type="entry name" value="Immunoglobulins"/>
    <property type="match status" value="3"/>
</dbReference>